<evidence type="ECO:0000256" key="1">
    <source>
        <dbReference type="SAM" id="MobiDB-lite"/>
    </source>
</evidence>
<feature type="compositionally biased region" description="Basic and acidic residues" evidence="1">
    <location>
        <begin position="77"/>
        <end position="98"/>
    </location>
</feature>
<comment type="caution">
    <text evidence="2">The sequence shown here is derived from an EMBL/GenBank/DDBJ whole genome shotgun (WGS) entry which is preliminary data.</text>
</comment>
<dbReference type="EMBL" id="AOIK01000006">
    <property type="protein sequence ID" value="ELY91291.1"/>
    <property type="molecule type" value="Genomic_DNA"/>
</dbReference>
<dbReference type="PATRIC" id="fig|1227494.3.peg.372"/>
<evidence type="ECO:0000313" key="3">
    <source>
        <dbReference type="Proteomes" id="UP000011511"/>
    </source>
</evidence>
<sequence length="98" mass="11148">MLRVWHGKGDKFRETPVPRDLATTIRTVDDVRDAPTSSSLVEITVRGRSGAARSRTRSARTSPRKSSATAVTCPRKSSSDRRTDREKMEQRRDFTEDR</sequence>
<accession>L9ZYY4</accession>
<evidence type="ECO:0000313" key="2">
    <source>
        <dbReference type="EMBL" id="ELY91291.1"/>
    </source>
</evidence>
<organism evidence="2 3">
    <name type="scientific">Natrinema altunense (strain JCM 12890 / CGMCC 1.3731 / AJ2)</name>
    <dbReference type="NCBI Taxonomy" id="1227494"/>
    <lineage>
        <taxon>Archaea</taxon>
        <taxon>Methanobacteriati</taxon>
        <taxon>Methanobacteriota</taxon>
        <taxon>Stenosarchaea group</taxon>
        <taxon>Halobacteria</taxon>
        <taxon>Halobacteriales</taxon>
        <taxon>Natrialbaceae</taxon>
        <taxon>Natrinema</taxon>
    </lineage>
</organism>
<gene>
    <name evidence="2" type="ORF">C485_01910</name>
</gene>
<dbReference type="AlphaFoldDB" id="L9ZYY4"/>
<feature type="compositionally biased region" description="Low complexity" evidence="1">
    <location>
        <begin position="46"/>
        <end position="70"/>
    </location>
</feature>
<dbReference type="Proteomes" id="UP000011511">
    <property type="component" value="Unassembled WGS sequence"/>
</dbReference>
<protein>
    <submittedName>
        <fullName evidence="2">Integrase family protein</fullName>
    </submittedName>
</protein>
<proteinExistence type="predicted"/>
<feature type="region of interest" description="Disordered" evidence="1">
    <location>
        <begin position="31"/>
        <end position="98"/>
    </location>
</feature>
<keyword evidence="3" id="KW-1185">Reference proteome</keyword>
<reference evidence="2 3" key="1">
    <citation type="journal article" date="2014" name="PLoS Genet.">
        <title>Phylogenetically driven sequencing of extremely halophilic archaea reveals strategies for static and dynamic osmo-response.</title>
        <authorList>
            <person name="Becker E.A."/>
            <person name="Seitzer P.M."/>
            <person name="Tritt A."/>
            <person name="Larsen D."/>
            <person name="Krusor M."/>
            <person name="Yao A.I."/>
            <person name="Wu D."/>
            <person name="Madern D."/>
            <person name="Eisen J.A."/>
            <person name="Darling A.E."/>
            <person name="Facciotti M.T."/>
        </authorList>
    </citation>
    <scope>NUCLEOTIDE SEQUENCE [LARGE SCALE GENOMIC DNA]</scope>
    <source>
        <strain evidence="2 3">JCM 12890</strain>
    </source>
</reference>
<name>L9ZYY4_NATA2</name>